<dbReference type="Pfam" id="PF05035">
    <property type="entry name" value="DGOK"/>
    <property type="match status" value="1"/>
</dbReference>
<protein>
    <submittedName>
        <fullName evidence="1">2-dehydro-3-deoxygalactonokinase</fullName>
    </submittedName>
</protein>
<organism evidence="1 2">
    <name type="scientific">Bordetella genomosp. 11</name>
    <dbReference type="NCBI Taxonomy" id="1416808"/>
    <lineage>
        <taxon>Bacteria</taxon>
        <taxon>Pseudomonadati</taxon>
        <taxon>Pseudomonadota</taxon>
        <taxon>Betaproteobacteria</taxon>
        <taxon>Burkholderiales</taxon>
        <taxon>Alcaligenaceae</taxon>
        <taxon>Bordetella</taxon>
    </lineage>
</organism>
<keyword evidence="2" id="KW-1185">Reference proteome</keyword>
<dbReference type="GO" id="GO:0034194">
    <property type="term" value="P:D-galactonate catabolic process"/>
    <property type="evidence" value="ECO:0007669"/>
    <property type="project" value="InterPro"/>
</dbReference>
<dbReference type="InterPro" id="IPR042258">
    <property type="entry name" value="DGOK_N"/>
</dbReference>
<dbReference type="Gene3D" id="3.30.420.300">
    <property type="entry name" value="2-keto-3-deoxy-galactonokinase, substrate binding domain"/>
    <property type="match status" value="1"/>
</dbReference>
<keyword evidence="1" id="KW-0418">Kinase</keyword>
<evidence type="ECO:0000313" key="1">
    <source>
        <dbReference type="EMBL" id="OZI66539.1"/>
    </source>
</evidence>
<comment type="caution">
    <text evidence="1">The sequence shown here is derived from an EMBL/GenBank/DDBJ whole genome shotgun (WGS) entry which is preliminary data.</text>
</comment>
<dbReference type="InterPro" id="IPR042257">
    <property type="entry name" value="DGOK_C"/>
</dbReference>
<dbReference type="EMBL" id="NEVS01000001">
    <property type="protein sequence ID" value="OZI66539.1"/>
    <property type="molecule type" value="Genomic_DNA"/>
</dbReference>
<dbReference type="GO" id="GO:0008671">
    <property type="term" value="F:2-dehydro-3-deoxygalactonokinase activity"/>
    <property type="evidence" value="ECO:0007669"/>
    <property type="project" value="InterPro"/>
</dbReference>
<sequence>MNAEASPPAALIALDWGTSSLRAYRLAAGGTVLDARHLPWGIMRLPAPPADGPAPAASASGFELAFEQACGDWLRATPGLPVIACGMVGSAQGWAEAAYLDLPVDPRDIGARLTEVDTRRGAVLRIIPGLLQREGLPNVIRGEETQVVGVIDSLPDAVDDLLVGLPGTHCKWVRVRGGRIVEFDTFMTGEVYAALRGHTILGRTMADPATPDDDAFDRGLAVAGSALGRGGVLSTIFSTRALGLTGQLAPASQPDYLSGLLIGHELGALRALVDARGMPSRIVLCGDEDLCRRYASALPRFGLAAPTLAAQAAQRGLWRLAVSAGLAGSP</sequence>
<dbReference type="RefSeq" id="WP_094839746.1">
    <property type="nucleotide sequence ID" value="NZ_NEVS01000001.1"/>
</dbReference>
<dbReference type="Proteomes" id="UP000215767">
    <property type="component" value="Unassembled WGS sequence"/>
</dbReference>
<keyword evidence="1" id="KW-0808">Transferase</keyword>
<gene>
    <name evidence="1" type="ORF">CAL28_02035</name>
</gene>
<dbReference type="Gene3D" id="3.30.420.310">
    <property type="entry name" value="2-keto-3-deoxy-galactonokinase, C-terminal domain"/>
    <property type="match status" value="1"/>
</dbReference>
<evidence type="ECO:0000313" key="2">
    <source>
        <dbReference type="Proteomes" id="UP000215767"/>
    </source>
</evidence>
<dbReference type="CDD" id="cd24012">
    <property type="entry name" value="ASKHA_NBD_KDGal-kinase"/>
    <property type="match status" value="1"/>
</dbReference>
<reference evidence="2" key="1">
    <citation type="submission" date="2017-05" db="EMBL/GenBank/DDBJ databases">
        <title>Complete and WGS of Bordetella genogroups.</title>
        <authorList>
            <person name="Spilker T."/>
            <person name="Lipuma J."/>
        </authorList>
    </citation>
    <scope>NUCLEOTIDE SEQUENCE [LARGE SCALE GENOMIC DNA]</scope>
    <source>
        <strain evidence="2">AU8856</strain>
    </source>
</reference>
<proteinExistence type="predicted"/>
<dbReference type="OrthoDB" id="256574at2"/>
<name>A0A261UXC7_9BORD</name>
<dbReference type="AlphaFoldDB" id="A0A261UXC7"/>
<dbReference type="InterPro" id="IPR007729">
    <property type="entry name" value="DGOK"/>
</dbReference>
<accession>A0A261UXC7</accession>